<keyword evidence="3" id="KW-1185">Reference proteome</keyword>
<dbReference type="InterPro" id="IPR024735">
    <property type="entry name" value="TcpC"/>
</dbReference>
<dbReference type="EMBL" id="JBHTAJ010000040">
    <property type="protein sequence ID" value="MFC7182021.1"/>
    <property type="molecule type" value="Genomic_DNA"/>
</dbReference>
<organism evidence="2 3">
    <name type="scientific">Kitasatospora paranensis</name>
    <dbReference type="NCBI Taxonomy" id="258053"/>
    <lineage>
        <taxon>Bacteria</taxon>
        <taxon>Bacillati</taxon>
        <taxon>Actinomycetota</taxon>
        <taxon>Actinomycetes</taxon>
        <taxon>Kitasatosporales</taxon>
        <taxon>Streptomycetaceae</taxon>
        <taxon>Kitasatospora</taxon>
    </lineage>
</organism>
<protein>
    <recommendedName>
        <fullName evidence="4">Conjugal transfer protein</fullName>
    </recommendedName>
</protein>
<evidence type="ECO:0000313" key="3">
    <source>
        <dbReference type="Proteomes" id="UP001596435"/>
    </source>
</evidence>
<dbReference type="Proteomes" id="UP001596435">
    <property type="component" value="Unassembled WGS sequence"/>
</dbReference>
<reference evidence="3" key="1">
    <citation type="journal article" date="2019" name="Int. J. Syst. Evol. Microbiol.">
        <title>The Global Catalogue of Microorganisms (GCM) 10K type strain sequencing project: providing services to taxonomists for standard genome sequencing and annotation.</title>
        <authorList>
            <consortium name="The Broad Institute Genomics Platform"/>
            <consortium name="The Broad Institute Genome Sequencing Center for Infectious Disease"/>
            <person name="Wu L."/>
            <person name="Ma J."/>
        </authorList>
    </citation>
    <scope>NUCLEOTIDE SEQUENCE [LARGE SCALE GENOMIC DNA]</scope>
    <source>
        <strain evidence="3">CGMCC 1.12859</strain>
    </source>
</reference>
<comment type="caution">
    <text evidence="2">The sequence shown here is derived from an EMBL/GenBank/DDBJ whole genome shotgun (WGS) entry which is preliminary data.</text>
</comment>
<evidence type="ECO:0000256" key="1">
    <source>
        <dbReference type="SAM" id="MobiDB-lite"/>
    </source>
</evidence>
<evidence type="ECO:0000313" key="2">
    <source>
        <dbReference type="EMBL" id="MFC7182021.1"/>
    </source>
</evidence>
<name>A0ABW2G1Q6_9ACTN</name>
<dbReference type="RefSeq" id="WP_380231702.1">
    <property type="nucleotide sequence ID" value="NZ_JBHSVH010000002.1"/>
</dbReference>
<feature type="compositionally biased region" description="Low complexity" evidence="1">
    <location>
        <begin position="446"/>
        <end position="471"/>
    </location>
</feature>
<evidence type="ECO:0008006" key="4">
    <source>
        <dbReference type="Google" id="ProtNLM"/>
    </source>
</evidence>
<feature type="region of interest" description="Disordered" evidence="1">
    <location>
        <begin position="441"/>
        <end position="471"/>
    </location>
</feature>
<gene>
    <name evidence="2" type="ORF">ACFQMG_20945</name>
</gene>
<accession>A0ABW2G1Q6</accession>
<dbReference type="Pfam" id="PF12642">
    <property type="entry name" value="TpcC"/>
    <property type="match status" value="1"/>
</dbReference>
<proteinExistence type="predicted"/>
<sequence length="471" mass="47523">MIPHQTQQAQTEAVDTDARTVVEARRLVRRLATVLVTSPFDERAHTDLLDFLTSGAAEARAAWGRLNALSDQELTAKARGAVLGAAARGAEVKRGRGRARRKDIKRATSLRDLELLDQVEEDVDGAELQDEPTGWQTSTAAMAGAARLARVGVWAALVAGPLLGGAALLGGCTTEAAARPTPSASSTAASGTGPAGFAQLYVQAYLAAGNGTENSVAPYYSGTLALNNPPGARTAATTVVMATTEVSPGYWSVTMAADVVVHPQGKSATDTGLHYFQVGIEATGPATAGGAQQGVGPVGYTATSLPAEISAPSSLRPGVLVYGASTLSSTDPAQATVSGFLAAYLTGTGQLGPYTTPGVVMSPVSPAPYSSLTIAGISDDKPAGSSGSTAVPADGTLRRVLAQVNATSSAGTFSLNYALTLRARAGRWEVNALDLAPRLSPGGAGSMPSPAAGTTQTPVAVPAATASTATP</sequence>